<keyword evidence="3 8" id="KW-0472">Membrane</keyword>
<dbReference type="GO" id="GO:0050852">
    <property type="term" value="P:T cell receptor signaling pathway"/>
    <property type="evidence" value="ECO:0007669"/>
    <property type="project" value="TreeGrafter"/>
</dbReference>
<keyword evidence="4" id="KW-1015">Disulfide bond</keyword>
<keyword evidence="2" id="KW-0732">Signal</keyword>
<evidence type="ECO:0000256" key="4">
    <source>
        <dbReference type="ARBA" id="ARBA00023157"/>
    </source>
</evidence>
<dbReference type="InterPro" id="IPR036179">
    <property type="entry name" value="Ig-like_dom_sf"/>
</dbReference>
<dbReference type="EMBL" id="JAAVVJ010000001">
    <property type="protein sequence ID" value="KAF7231644.1"/>
    <property type="molecule type" value="Genomic_DNA"/>
</dbReference>
<evidence type="ECO:0000256" key="8">
    <source>
        <dbReference type="SAM" id="Phobius"/>
    </source>
</evidence>
<keyword evidence="6" id="KW-0393">Immunoglobulin domain</keyword>
<name>A0A9D2Z2V6_NOTFU</name>
<feature type="domain" description="Ig-like" evidence="9">
    <location>
        <begin position="41"/>
        <end position="150"/>
    </location>
</feature>
<dbReference type="AlphaFoldDB" id="A0A9D2Z2V6"/>
<feature type="transmembrane region" description="Helical" evidence="8">
    <location>
        <begin position="258"/>
        <end position="277"/>
    </location>
</feature>
<dbReference type="GO" id="GO:0050863">
    <property type="term" value="P:regulation of T cell activation"/>
    <property type="evidence" value="ECO:0007669"/>
    <property type="project" value="UniProtKB-ARBA"/>
</dbReference>
<evidence type="ECO:0000256" key="3">
    <source>
        <dbReference type="ARBA" id="ARBA00023136"/>
    </source>
</evidence>
<feature type="compositionally biased region" description="Polar residues" evidence="7">
    <location>
        <begin position="364"/>
        <end position="385"/>
    </location>
</feature>
<keyword evidence="5" id="KW-0325">Glycoprotein</keyword>
<dbReference type="InterPro" id="IPR007110">
    <property type="entry name" value="Ig-like_dom"/>
</dbReference>
<dbReference type="Pfam" id="PF22705">
    <property type="entry name" value="C2-set_3"/>
    <property type="match status" value="1"/>
</dbReference>
<dbReference type="InterPro" id="IPR013106">
    <property type="entry name" value="Ig_V-set"/>
</dbReference>
<evidence type="ECO:0000256" key="1">
    <source>
        <dbReference type="ARBA" id="ARBA00004370"/>
    </source>
</evidence>
<comment type="caution">
    <text evidence="10">The sequence shown here is derived from an EMBL/GenBank/DDBJ whole genome shotgun (WGS) entry which is preliminary data.</text>
</comment>
<dbReference type="GO" id="GO:0001817">
    <property type="term" value="P:regulation of cytokine production"/>
    <property type="evidence" value="ECO:0007669"/>
    <property type="project" value="TreeGrafter"/>
</dbReference>
<dbReference type="Gene3D" id="2.60.40.10">
    <property type="entry name" value="Immunoglobulins"/>
    <property type="match status" value="2"/>
</dbReference>
<dbReference type="Pfam" id="PF07686">
    <property type="entry name" value="V-set"/>
    <property type="match status" value="1"/>
</dbReference>
<evidence type="ECO:0000313" key="10">
    <source>
        <dbReference type="EMBL" id="KAF7231644.1"/>
    </source>
</evidence>
<dbReference type="InterPro" id="IPR013783">
    <property type="entry name" value="Ig-like_fold"/>
</dbReference>
<feature type="region of interest" description="Disordered" evidence="7">
    <location>
        <begin position="364"/>
        <end position="448"/>
    </location>
</feature>
<keyword evidence="8" id="KW-0812">Transmembrane</keyword>
<gene>
    <name evidence="10" type="ORF">G4P62_018831</name>
</gene>
<dbReference type="InterPro" id="IPR003599">
    <property type="entry name" value="Ig_sub"/>
</dbReference>
<evidence type="ECO:0000256" key="5">
    <source>
        <dbReference type="ARBA" id="ARBA00023180"/>
    </source>
</evidence>
<proteinExistence type="predicted"/>
<reference evidence="10" key="1">
    <citation type="submission" date="2020-03" db="EMBL/GenBank/DDBJ databases">
        <title>Intra-Species Differences in Population Size shape Life History and Genome Evolution.</title>
        <authorList>
            <person name="Willemsen D."/>
            <person name="Cui R."/>
            <person name="Valenzano D.R."/>
        </authorList>
    </citation>
    <scope>NUCLEOTIDE SEQUENCE</scope>
    <source>
        <strain evidence="10">GRZ</strain>
        <tissue evidence="10">Whole</tissue>
    </source>
</reference>
<dbReference type="SMART" id="SM00409">
    <property type="entry name" value="IG"/>
    <property type="match status" value="1"/>
</dbReference>
<dbReference type="GO" id="GO:0005102">
    <property type="term" value="F:signaling receptor binding"/>
    <property type="evidence" value="ECO:0007669"/>
    <property type="project" value="TreeGrafter"/>
</dbReference>
<accession>A0A9D2Z2V6</accession>
<dbReference type="SUPFAM" id="SSF48726">
    <property type="entry name" value="Immunoglobulin"/>
    <property type="match status" value="1"/>
</dbReference>
<keyword evidence="8" id="KW-1133">Transmembrane helix</keyword>
<dbReference type="FunFam" id="2.60.40.10:FF:000142">
    <property type="entry name" value="V-set domain-containing T-cell activation inhibitor 1"/>
    <property type="match status" value="1"/>
</dbReference>
<dbReference type="Proteomes" id="UP000822369">
    <property type="component" value="Chromosome 1"/>
</dbReference>
<evidence type="ECO:0000313" key="11">
    <source>
        <dbReference type="Proteomes" id="UP000822369"/>
    </source>
</evidence>
<organism evidence="10 11">
    <name type="scientific">Nothobranchius furzeri</name>
    <name type="common">Turquoise killifish</name>
    <dbReference type="NCBI Taxonomy" id="105023"/>
    <lineage>
        <taxon>Eukaryota</taxon>
        <taxon>Metazoa</taxon>
        <taxon>Chordata</taxon>
        <taxon>Craniata</taxon>
        <taxon>Vertebrata</taxon>
        <taxon>Euteleostomi</taxon>
        <taxon>Actinopterygii</taxon>
        <taxon>Neopterygii</taxon>
        <taxon>Teleostei</taxon>
        <taxon>Neoteleostei</taxon>
        <taxon>Acanthomorphata</taxon>
        <taxon>Ovalentaria</taxon>
        <taxon>Atherinomorphae</taxon>
        <taxon>Cyprinodontiformes</taxon>
        <taxon>Nothobranchiidae</taxon>
        <taxon>Nothobranchius</taxon>
    </lineage>
</organism>
<protein>
    <submittedName>
        <fullName evidence="10">Butyrophilin subfamily 3 member A2-like</fullName>
    </submittedName>
</protein>
<dbReference type="PANTHER" id="PTHR24100">
    <property type="entry name" value="BUTYROPHILIN"/>
    <property type="match status" value="1"/>
</dbReference>
<evidence type="ECO:0000256" key="6">
    <source>
        <dbReference type="ARBA" id="ARBA00023319"/>
    </source>
</evidence>
<dbReference type="PANTHER" id="PTHR24100:SF151">
    <property type="entry name" value="ICOS LIGAND"/>
    <property type="match status" value="1"/>
</dbReference>
<dbReference type="GO" id="GO:1903037">
    <property type="term" value="P:regulation of leukocyte cell-cell adhesion"/>
    <property type="evidence" value="ECO:0007669"/>
    <property type="project" value="UniProtKB-ARBA"/>
</dbReference>
<evidence type="ECO:0000256" key="7">
    <source>
        <dbReference type="SAM" id="MobiDB-lite"/>
    </source>
</evidence>
<dbReference type="SMART" id="SM00408">
    <property type="entry name" value="IGc2"/>
    <property type="match status" value="1"/>
</dbReference>
<comment type="subcellular location">
    <subcellularLocation>
        <location evidence="1">Membrane</location>
    </subcellularLocation>
</comment>
<sequence length="474" mass="53289">MKSTQISCFALFTNSFFYHQRKVMSLPLLFVVGVLSFTVYPTAHAEPAVASAGQSVILPCSVKISATDDVPTVEWSKKDLQPDVIFLYRDGCETFEMKNLDFEYRTSLIMREMTNGNVSLRISNVKLSDAGTYRCLKILKNGTREESSVELVVVAASDLKLALLPADTRGVTVECEARCWWPSPQMMIQDENGNNITDEEPREEQTGGCFSVKHRVTLLKHTSRVVCRVFQLMMNQSRTAEIFIPDIWMNDVFRICTYIAAAAALGFMALLAAGFLLQKKCSRSETKTTPYTSNVEFTPERANLLNGSRSLSLDNKENESHIREIADLKSEIRRKEQIICDLKKQISSQQRCPLLQIHQPTMIQNSQSPHQPLDSNQTKPTQTASKPFKLAKSHQKNGSKCGNEKQKNPGFQKYSRKCSNLDLEPLVPPDSPVSDQSATQVHIRSFSEPVSHNTDVLQLKHSSSLPSYQNRSVL</sequence>
<dbReference type="GO" id="GO:0009897">
    <property type="term" value="C:external side of plasma membrane"/>
    <property type="evidence" value="ECO:0007669"/>
    <property type="project" value="TreeGrafter"/>
</dbReference>
<dbReference type="PROSITE" id="PS50835">
    <property type="entry name" value="IG_LIKE"/>
    <property type="match status" value="1"/>
</dbReference>
<dbReference type="InterPro" id="IPR053896">
    <property type="entry name" value="BTN3A2-like_Ig-C"/>
</dbReference>
<dbReference type="InterPro" id="IPR050504">
    <property type="entry name" value="IgSF_BTN/MOG"/>
</dbReference>
<feature type="compositionally biased region" description="Polar residues" evidence="7">
    <location>
        <begin position="433"/>
        <end position="448"/>
    </location>
</feature>
<evidence type="ECO:0000259" key="9">
    <source>
        <dbReference type="PROSITE" id="PS50835"/>
    </source>
</evidence>
<dbReference type="SMART" id="SM00406">
    <property type="entry name" value="IGv"/>
    <property type="match status" value="1"/>
</dbReference>
<dbReference type="InterPro" id="IPR003598">
    <property type="entry name" value="Ig_sub2"/>
</dbReference>
<evidence type="ECO:0000256" key="2">
    <source>
        <dbReference type="ARBA" id="ARBA00022729"/>
    </source>
</evidence>